<dbReference type="PROSITE" id="PS51318">
    <property type="entry name" value="TAT"/>
    <property type="match status" value="1"/>
</dbReference>
<keyword evidence="5" id="KW-1185">Reference proteome</keyword>
<dbReference type="PATRIC" id="fig|1303518.3.peg.1403"/>
<dbReference type="GO" id="GO:0000166">
    <property type="term" value="F:nucleotide binding"/>
    <property type="evidence" value="ECO:0007669"/>
    <property type="project" value="InterPro"/>
</dbReference>
<gene>
    <name evidence="4" type="ORF">CCALI_01374</name>
</gene>
<dbReference type="Pfam" id="PF19051">
    <property type="entry name" value="GFO_IDH_MocA_C2"/>
    <property type="match status" value="1"/>
</dbReference>
<dbReference type="Pfam" id="PF01408">
    <property type="entry name" value="GFO_IDH_MocA"/>
    <property type="match status" value="1"/>
</dbReference>
<dbReference type="InParanoid" id="S0EUY1"/>
<dbReference type="RefSeq" id="WP_016482730.1">
    <property type="nucleotide sequence ID" value="NC_021487.1"/>
</dbReference>
<dbReference type="KEGG" id="ccz:CCALI_01374"/>
<dbReference type="Gene3D" id="3.40.50.720">
    <property type="entry name" value="NAD(P)-binding Rossmann-like Domain"/>
    <property type="match status" value="1"/>
</dbReference>
<dbReference type="PANTHER" id="PTHR43818">
    <property type="entry name" value="BCDNA.GH03377"/>
    <property type="match status" value="1"/>
</dbReference>
<reference evidence="5" key="1">
    <citation type="submission" date="2013-03" db="EMBL/GenBank/DDBJ databases">
        <title>Genome sequence of Chthonomonas calidirosea, the first sequenced genome from the Armatimonadetes phylum (formally candidate division OP10).</title>
        <authorList>
            <person name="Lee K.C.Y."/>
            <person name="Morgan X.C."/>
            <person name="Dunfield P.F."/>
            <person name="Tamas I."/>
            <person name="Houghton K.M."/>
            <person name="Vyssotski M."/>
            <person name="Ryan J.L.J."/>
            <person name="Lagutin K."/>
            <person name="McDonald I.R."/>
            <person name="Stott M.B."/>
        </authorList>
    </citation>
    <scope>NUCLEOTIDE SEQUENCE [LARGE SCALE GENOMIC DNA]</scope>
    <source>
        <strain evidence="5">DSM 23976 / ICMP 18418 / T49</strain>
    </source>
</reference>
<dbReference type="InterPro" id="IPR000683">
    <property type="entry name" value="Gfo/Idh/MocA-like_OxRdtase_N"/>
</dbReference>
<dbReference type="InterPro" id="IPR006311">
    <property type="entry name" value="TAT_signal"/>
</dbReference>
<dbReference type="HOGENOM" id="CLU_023194_24_0_0"/>
<dbReference type="PANTHER" id="PTHR43818:SF5">
    <property type="entry name" value="OXIDOREDUCTASE FAMILY PROTEIN"/>
    <property type="match status" value="1"/>
</dbReference>
<evidence type="ECO:0000256" key="1">
    <source>
        <dbReference type="ARBA" id="ARBA00016631"/>
    </source>
</evidence>
<dbReference type="InterPro" id="IPR036291">
    <property type="entry name" value="NAD(P)-bd_dom_sf"/>
</dbReference>
<dbReference type="OrthoDB" id="9815825at2"/>
<feature type="domain" description="Gfo/Idh/MocA-like oxidoreductase N-terminal" evidence="2">
    <location>
        <begin position="48"/>
        <end position="179"/>
    </location>
</feature>
<evidence type="ECO:0000313" key="5">
    <source>
        <dbReference type="Proteomes" id="UP000014227"/>
    </source>
</evidence>
<protein>
    <recommendedName>
        <fullName evidence="1">Glycosyl hydrolase family 109 protein</fullName>
    </recommendedName>
</protein>
<dbReference type="SUPFAM" id="SSF55347">
    <property type="entry name" value="Glyceraldehyde-3-phosphate dehydrogenase-like, C-terminal domain"/>
    <property type="match status" value="1"/>
</dbReference>
<dbReference type="InterPro" id="IPR050463">
    <property type="entry name" value="Gfo/Idh/MocA_oxidrdct_glycsds"/>
</dbReference>
<feature type="domain" description="Gfo/Idh/MocA-like oxidoreductase bacterial type C-terminal" evidence="3">
    <location>
        <begin position="225"/>
        <end position="448"/>
    </location>
</feature>
<dbReference type="Gene3D" id="3.30.360.10">
    <property type="entry name" value="Dihydrodipicolinate Reductase, domain 2"/>
    <property type="match status" value="1"/>
</dbReference>
<dbReference type="Proteomes" id="UP000014227">
    <property type="component" value="Chromosome I"/>
</dbReference>
<dbReference type="InterPro" id="IPR043906">
    <property type="entry name" value="Gfo/Idh/MocA_OxRdtase_bact_C"/>
</dbReference>
<dbReference type="SUPFAM" id="SSF51735">
    <property type="entry name" value="NAD(P)-binding Rossmann-fold domains"/>
    <property type="match status" value="1"/>
</dbReference>
<dbReference type="EMBL" id="HF951689">
    <property type="protein sequence ID" value="CCW35191.1"/>
    <property type="molecule type" value="Genomic_DNA"/>
</dbReference>
<name>S0EUY1_CHTCT</name>
<evidence type="ECO:0000259" key="2">
    <source>
        <dbReference type="Pfam" id="PF01408"/>
    </source>
</evidence>
<sequence length="455" mass="51470">MTRITRRDFLRRTGGGLTTLGLVAQAPSALAQPRPLSRRVAANDKIVIALIGCGGMGNVDLGWAMDEPDVEVAALCDVDEHHLNNTLQNVIKKNQQRTAKDGQNRPAPDTYKDFRRVLERKDIDAVLICTPDHWHALPLIYACEAGKDAYCEKPISHDILEAKAMAGAVKHFQRVVQVGTWQRSTREFVSAVAFVRAGKIGRITSVRAWKTDDARLGHHVSVGGPPAYFDYDFWTGPAQMVPYIPEYTHYNWRWFYNYASGETGDWGVHMMDIGLLAMSKDTDLVMPVEICGMGGKLAHPDDDRTTPDTVYGLMRFKDPDFVMIWRTERDHPDLPDHGTQFVGERGDTVTVWRGGWRVRDAEGRELPKEEAPPTNSHMRNWLDCIKTREQPRSNLASMAQTTIVCHLINASYLAGGETVHWDKERMDIVGRVGRETQSYERPYRKPWTLPIYKGD</sequence>
<proteinExistence type="predicted"/>
<dbReference type="AlphaFoldDB" id="S0EUY1"/>
<dbReference type="STRING" id="454171.CP488_02722"/>
<evidence type="ECO:0000259" key="3">
    <source>
        <dbReference type="Pfam" id="PF19051"/>
    </source>
</evidence>
<organism evidence="4 5">
    <name type="scientific">Chthonomonas calidirosea (strain DSM 23976 / ICMP 18418 / T49)</name>
    <dbReference type="NCBI Taxonomy" id="1303518"/>
    <lineage>
        <taxon>Bacteria</taxon>
        <taxon>Bacillati</taxon>
        <taxon>Armatimonadota</taxon>
        <taxon>Chthonomonadia</taxon>
        <taxon>Chthonomonadales</taxon>
        <taxon>Chthonomonadaceae</taxon>
        <taxon>Chthonomonas</taxon>
    </lineage>
</organism>
<dbReference type="eggNOG" id="COG0673">
    <property type="taxonomic scope" value="Bacteria"/>
</dbReference>
<evidence type="ECO:0000313" key="4">
    <source>
        <dbReference type="EMBL" id="CCW35191.1"/>
    </source>
</evidence>
<accession>S0EUY1</accession>